<reference evidence="1 2" key="2">
    <citation type="journal article" date="2022" name="Mol. Ecol. Resour.">
        <title>The genomes of chicory, endive, great burdock and yacon provide insights into Asteraceae paleo-polyploidization history and plant inulin production.</title>
        <authorList>
            <person name="Fan W."/>
            <person name="Wang S."/>
            <person name="Wang H."/>
            <person name="Wang A."/>
            <person name="Jiang F."/>
            <person name="Liu H."/>
            <person name="Zhao H."/>
            <person name="Xu D."/>
            <person name="Zhang Y."/>
        </authorList>
    </citation>
    <scope>NUCLEOTIDE SEQUENCE [LARGE SCALE GENOMIC DNA]</scope>
    <source>
        <strain evidence="2">cv. Punajuju</strain>
        <tissue evidence="1">Leaves</tissue>
    </source>
</reference>
<name>A0ACB9EZZ9_CICIN</name>
<evidence type="ECO:0000313" key="1">
    <source>
        <dbReference type="EMBL" id="KAI3764432.1"/>
    </source>
</evidence>
<evidence type="ECO:0000313" key="2">
    <source>
        <dbReference type="Proteomes" id="UP001055811"/>
    </source>
</evidence>
<keyword evidence="2" id="KW-1185">Reference proteome</keyword>
<dbReference type="Proteomes" id="UP001055811">
    <property type="component" value="Linkage Group LG03"/>
</dbReference>
<accession>A0ACB9EZZ9</accession>
<dbReference type="EMBL" id="CM042011">
    <property type="protein sequence ID" value="KAI3764432.1"/>
    <property type="molecule type" value="Genomic_DNA"/>
</dbReference>
<reference evidence="2" key="1">
    <citation type="journal article" date="2022" name="Mol. Ecol. Resour.">
        <title>The genomes of chicory, endive, great burdock and yacon provide insights into Asteraceae palaeo-polyploidization history and plant inulin production.</title>
        <authorList>
            <person name="Fan W."/>
            <person name="Wang S."/>
            <person name="Wang H."/>
            <person name="Wang A."/>
            <person name="Jiang F."/>
            <person name="Liu H."/>
            <person name="Zhao H."/>
            <person name="Xu D."/>
            <person name="Zhang Y."/>
        </authorList>
    </citation>
    <scope>NUCLEOTIDE SEQUENCE [LARGE SCALE GENOMIC DNA]</scope>
    <source>
        <strain evidence="2">cv. Punajuju</strain>
    </source>
</reference>
<sequence length="329" mass="36523">MCNGDTLRNSIVRLEEFVLAAGLLLVSYANLMYFDNSDVNGVREMSPPELKFGKKTFPPISECNLSSVSHRSVAADLDGTLLKASVPFLYYVLIAIEAGSLLRGLIVIISFPIIAITCIFFSEDLAGKMLIFLSFSGIKVSDLEIASRVVLPWFYADDVRSDSFEVFHSCRRKVIVTANPTVMVDAFAKDFLGADKVLGTEIEVDPWTKRATGLVKAPGILVGELKKLAVLKEFGEDLPDIGLGDRKSDHEFMSICKAAYMVPKDHSTSIVSPHRLKTQPNEYPVQQPRSALITYIRMPFKFILSFIRVYFNLSLLKGITKSALRSPLL</sequence>
<proteinExistence type="predicted"/>
<protein>
    <submittedName>
        <fullName evidence="1">Uncharacterized protein</fullName>
    </submittedName>
</protein>
<gene>
    <name evidence="1" type="ORF">L2E82_14440</name>
</gene>
<comment type="caution">
    <text evidence="1">The sequence shown here is derived from an EMBL/GenBank/DDBJ whole genome shotgun (WGS) entry which is preliminary data.</text>
</comment>
<organism evidence="1 2">
    <name type="scientific">Cichorium intybus</name>
    <name type="common">Chicory</name>
    <dbReference type="NCBI Taxonomy" id="13427"/>
    <lineage>
        <taxon>Eukaryota</taxon>
        <taxon>Viridiplantae</taxon>
        <taxon>Streptophyta</taxon>
        <taxon>Embryophyta</taxon>
        <taxon>Tracheophyta</taxon>
        <taxon>Spermatophyta</taxon>
        <taxon>Magnoliopsida</taxon>
        <taxon>eudicotyledons</taxon>
        <taxon>Gunneridae</taxon>
        <taxon>Pentapetalae</taxon>
        <taxon>asterids</taxon>
        <taxon>campanulids</taxon>
        <taxon>Asterales</taxon>
        <taxon>Asteraceae</taxon>
        <taxon>Cichorioideae</taxon>
        <taxon>Cichorieae</taxon>
        <taxon>Cichoriinae</taxon>
        <taxon>Cichorium</taxon>
    </lineage>
</organism>